<keyword evidence="2 3" id="KW-0808">Transferase</keyword>
<dbReference type="HOGENOM" id="CLU_1642384_0_0_4"/>
<protein>
    <submittedName>
        <fullName evidence="3">Acetyltransferase (Isoleucine patch superfamily)-like</fullName>
    </submittedName>
</protein>
<dbReference type="RefSeq" id="WP_011463551.1">
    <property type="nucleotide sequence ID" value="NC_007908.1"/>
</dbReference>
<organism evidence="3 4">
    <name type="scientific">Albidiferax ferrireducens (strain ATCC BAA-621 / DSM 15236 / T118)</name>
    <name type="common">Rhodoferax ferrireducens</name>
    <dbReference type="NCBI Taxonomy" id="338969"/>
    <lineage>
        <taxon>Bacteria</taxon>
        <taxon>Pseudomonadati</taxon>
        <taxon>Pseudomonadota</taxon>
        <taxon>Betaproteobacteria</taxon>
        <taxon>Burkholderiales</taxon>
        <taxon>Comamonadaceae</taxon>
        <taxon>Rhodoferax</taxon>
    </lineage>
</organism>
<dbReference type="PANTHER" id="PTHR23416:SF23">
    <property type="entry name" value="ACETYLTRANSFERASE C18B11.09C-RELATED"/>
    <property type="match status" value="1"/>
</dbReference>
<comment type="similarity">
    <text evidence="1">Belongs to the transferase hexapeptide repeat family.</text>
</comment>
<dbReference type="InterPro" id="IPR011004">
    <property type="entry name" value="Trimer_LpxA-like_sf"/>
</dbReference>
<dbReference type="InterPro" id="IPR001451">
    <property type="entry name" value="Hexapep"/>
</dbReference>
<dbReference type="KEGG" id="rfr:Rfer_1249"/>
<dbReference type="PANTHER" id="PTHR23416">
    <property type="entry name" value="SIALIC ACID SYNTHASE-RELATED"/>
    <property type="match status" value="1"/>
</dbReference>
<dbReference type="Pfam" id="PF00132">
    <property type="entry name" value="Hexapep"/>
    <property type="match status" value="1"/>
</dbReference>
<dbReference type="AlphaFoldDB" id="Q21Z20"/>
<sequence length="161" mass="17452">MGKAIFNWFIRHTQRVVWVLASAYGFRIDRSGFAYGQHPLVFDGGDDQLKHQVPRSCYFNTRSGSITVGENTVFGEDVKVLTGKHSSIRESEQQGIPLHFVPDNGRDISIGKGCYIGSGAILIGPIAIGDFTVVGAGSVVTKSFPARVFVAGNPAKVIRQI</sequence>
<gene>
    <name evidence="3" type="ordered locus">Rfer_1249</name>
</gene>
<dbReference type="Proteomes" id="UP000008332">
    <property type="component" value="Chromosome"/>
</dbReference>
<dbReference type="OrthoDB" id="272049at2"/>
<reference evidence="4" key="1">
    <citation type="submission" date="2006-02" db="EMBL/GenBank/DDBJ databases">
        <title>Complete sequence of chromosome of Rhodoferax ferrireducens DSM 15236.</title>
        <authorList>
            <person name="Copeland A."/>
            <person name="Lucas S."/>
            <person name="Lapidus A."/>
            <person name="Barry K."/>
            <person name="Detter J.C."/>
            <person name="Glavina del Rio T."/>
            <person name="Hammon N."/>
            <person name="Israni S."/>
            <person name="Pitluck S."/>
            <person name="Brettin T."/>
            <person name="Bruce D."/>
            <person name="Han C."/>
            <person name="Tapia R."/>
            <person name="Gilna P."/>
            <person name="Kiss H."/>
            <person name="Schmutz J."/>
            <person name="Larimer F."/>
            <person name="Land M."/>
            <person name="Kyrpides N."/>
            <person name="Ivanova N."/>
            <person name="Richardson P."/>
        </authorList>
    </citation>
    <scope>NUCLEOTIDE SEQUENCE [LARGE SCALE GENOMIC DNA]</scope>
    <source>
        <strain evidence="4">ATCC BAA-621 / DSM 15236 / T118</strain>
    </source>
</reference>
<dbReference type="Gene3D" id="2.160.10.10">
    <property type="entry name" value="Hexapeptide repeat proteins"/>
    <property type="match status" value="1"/>
</dbReference>
<dbReference type="GO" id="GO:0008374">
    <property type="term" value="F:O-acyltransferase activity"/>
    <property type="evidence" value="ECO:0007669"/>
    <property type="project" value="TreeGrafter"/>
</dbReference>
<dbReference type="eggNOG" id="COG0110">
    <property type="taxonomic scope" value="Bacteria"/>
</dbReference>
<evidence type="ECO:0000256" key="2">
    <source>
        <dbReference type="ARBA" id="ARBA00022679"/>
    </source>
</evidence>
<dbReference type="InterPro" id="IPR051159">
    <property type="entry name" value="Hexapeptide_acetyltransf"/>
</dbReference>
<keyword evidence="4" id="KW-1185">Reference proteome</keyword>
<dbReference type="SUPFAM" id="SSF51161">
    <property type="entry name" value="Trimeric LpxA-like enzymes"/>
    <property type="match status" value="1"/>
</dbReference>
<evidence type="ECO:0000256" key="1">
    <source>
        <dbReference type="ARBA" id="ARBA00007274"/>
    </source>
</evidence>
<evidence type="ECO:0000313" key="3">
    <source>
        <dbReference type="EMBL" id="ABD68983.1"/>
    </source>
</evidence>
<evidence type="ECO:0000313" key="4">
    <source>
        <dbReference type="Proteomes" id="UP000008332"/>
    </source>
</evidence>
<proteinExistence type="inferred from homology"/>
<name>Q21Z20_ALBFT</name>
<dbReference type="EMBL" id="CP000267">
    <property type="protein sequence ID" value="ABD68983.1"/>
    <property type="molecule type" value="Genomic_DNA"/>
</dbReference>
<accession>Q21Z20</accession>
<dbReference type="STRING" id="338969.Rfer_1249"/>